<evidence type="ECO:0000259" key="8">
    <source>
        <dbReference type="Pfam" id="PF01618"/>
    </source>
</evidence>
<keyword evidence="2" id="KW-1003">Cell membrane</keyword>
<feature type="domain" description="MotA/TolQ/ExbB proton channel" evidence="8">
    <location>
        <begin position="56"/>
        <end position="132"/>
    </location>
</feature>
<keyword evidence="4 7" id="KW-1133">Transmembrane helix</keyword>
<keyword evidence="5 7" id="KW-0472">Membrane</keyword>
<keyword evidence="6" id="KW-0813">Transport</keyword>
<keyword evidence="10" id="KW-1185">Reference proteome</keyword>
<comment type="similarity">
    <text evidence="6">Belongs to the exbB/tolQ family.</text>
</comment>
<gene>
    <name evidence="9" type="ORF">OU798_13730</name>
</gene>
<sequence>MIELDKADTGFGYMVQAYKIGGPYMHWISIFGMVALAVAAWKIFEIVAKKQFSLKLLGLIKMSAFLALAAGLLSQVVGIVMALEAIKEAADVSPQIVMTGAIVSFYAPIWGLIVFIFAILLYYVLNEIIKAKVR</sequence>
<proteinExistence type="inferred from homology"/>
<comment type="caution">
    <text evidence="9">The sequence shown here is derived from an EMBL/GenBank/DDBJ whole genome shotgun (WGS) entry which is preliminary data.</text>
</comment>
<evidence type="ECO:0000256" key="6">
    <source>
        <dbReference type="RuleBase" id="RU004057"/>
    </source>
</evidence>
<evidence type="ECO:0000256" key="7">
    <source>
        <dbReference type="SAM" id="Phobius"/>
    </source>
</evidence>
<evidence type="ECO:0000256" key="1">
    <source>
        <dbReference type="ARBA" id="ARBA00004651"/>
    </source>
</evidence>
<feature type="transmembrane region" description="Helical" evidence="7">
    <location>
        <begin position="24"/>
        <end position="44"/>
    </location>
</feature>
<dbReference type="Pfam" id="PF01618">
    <property type="entry name" value="MotA_ExbB"/>
    <property type="match status" value="1"/>
</dbReference>
<name>A0A9X3J7D1_9BACT</name>
<dbReference type="AlphaFoldDB" id="A0A9X3J7D1"/>
<feature type="transmembrane region" description="Helical" evidence="7">
    <location>
        <begin position="56"/>
        <end position="83"/>
    </location>
</feature>
<comment type="subcellular location">
    <subcellularLocation>
        <location evidence="1">Cell membrane</location>
        <topology evidence="1">Multi-pass membrane protein</topology>
    </subcellularLocation>
    <subcellularLocation>
        <location evidence="6">Membrane</location>
        <topology evidence="6">Multi-pass membrane protein</topology>
    </subcellularLocation>
</comment>
<keyword evidence="6" id="KW-0653">Protein transport</keyword>
<evidence type="ECO:0000256" key="2">
    <source>
        <dbReference type="ARBA" id="ARBA00022475"/>
    </source>
</evidence>
<protein>
    <submittedName>
        <fullName evidence="9">MotA/TolQ/ExbB proton channel family protein</fullName>
    </submittedName>
</protein>
<keyword evidence="3 7" id="KW-0812">Transmembrane</keyword>
<dbReference type="RefSeq" id="WP_343333741.1">
    <property type="nucleotide sequence ID" value="NZ_JAPOHD010000027.1"/>
</dbReference>
<feature type="transmembrane region" description="Helical" evidence="7">
    <location>
        <begin position="103"/>
        <end position="125"/>
    </location>
</feature>
<evidence type="ECO:0000256" key="3">
    <source>
        <dbReference type="ARBA" id="ARBA00022692"/>
    </source>
</evidence>
<accession>A0A9X3J7D1</accession>
<evidence type="ECO:0000256" key="4">
    <source>
        <dbReference type="ARBA" id="ARBA00022989"/>
    </source>
</evidence>
<dbReference type="Proteomes" id="UP001145087">
    <property type="component" value="Unassembled WGS sequence"/>
</dbReference>
<dbReference type="InterPro" id="IPR002898">
    <property type="entry name" value="MotA_ExbB_proton_chnl"/>
</dbReference>
<dbReference type="GO" id="GO:0015031">
    <property type="term" value="P:protein transport"/>
    <property type="evidence" value="ECO:0007669"/>
    <property type="project" value="UniProtKB-KW"/>
</dbReference>
<evidence type="ECO:0000256" key="5">
    <source>
        <dbReference type="ARBA" id="ARBA00023136"/>
    </source>
</evidence>
<reference evidence="9" key="1">
    <citation type="submission" date="2022-11" db="EMBL/GenBank/DDBJ databases">
        <title>Marilongibacter aestuarii gen. nov., sp. nov., isolated from tidal flat sediment.</title>
        <authorList>
            <person name="Jiayan W."/>
        </authorList>
    </citation>
    <scope>NUCLEOTIDE SEQUENCE</scope>
    <source>
        <strain evidence="9">Z1-6</strain>
    </source>
</reference>
<evidence type="ECO:0000313" key="10">
    <source>
        <dbReference type="Proteomes" id="UP001145087"/>
    </source>
</evidence>
<dbReference type="EMBL" id="JAPOHD010000027">
    <property type="protein sequence ID" value="MCY1721411.1"/>
    <property type="molecule type" value="Genomic_DNA"/>
</dbReference>
<evidence type="ECO:0000313" key="9">
    <source>
        <dbReference type="EMBL" id="MCY1721411.1"/>
    </source>
</evidence>
<dbReference type="GO" id="GO:0005886">
    <property type="term" value="C:plasma membrane"/>
    <property type="evidence" value="ECO:0007669"/>
    <property type="project" value="UniProtKB-SubCell"/>
</dbReference>
<organism evidence="9 10">
    <name type="scientific">Draconibacterium aestuarii</name>
    <dbReference type="NCBI Taxonomy" id="2998507"/>
    <lineage>
        <taxon>Bacteria</taxon>
        <taxon>Pseudomonadati</taxon>
        <taxon>Bacteroidota</taxon>
        <taxon>Bacteroidia</taxon>
        <taxon>Marinilabiliales</taxon>
        <taxon>Prolixibacteraceae</taxon>
        <taxon>Draconibacterium</taxon>
    </lineage>
</organism>